<sequence length="354" mass="38735">MANDDYALLVGINRYPDIRDLEGPENDIQAFYDWLIDPNGGGIDPAEARQRIKVVRSSDFSDPSHPTENEIDDLLKDWVKKAANEERVGRRLYLYLAGHGIEIRENPAAQVIPRASLLTANGSRLRPGAHILGADYAAAFRNSWAFDEVVLFMDCCREDIGAVERRPFPFILPPQGSIAETKPLFMGFAALKGKKAREEALGEGGKVHGRFTWDLLRALRHAAGPGGKVTARALVNLMHNQKLPNPALGDQIPKFDLSPTGADLELGLAASGFRVTLEIGAQTPAPVELIDGNLNPLEALPGDSKRTLSLAKGLYGLRPQGLELKLFQVTQPEQLELEWEGGARVRIQIQAEGA</sequence>
<feature type="domain" description="Peptidase C14 caspase" evidence="1">
    <location>
        <begin position="6"/>
        <end position="235"/>
    </location>
</feature>
<dbReference type="InterPro" id="IPR011600">
    <property type="entry name" value="Pept_C14_caspase"/>
</dbReference>
<accession>A0A399EQQ0</accession>
<proteinExistence type="predicted"/>
<dbReference type="Pfam" id="PF00656">
    <property type="entry name" value="Peptidase_C14"/>
    <property type="match status" value="1"/>
</dbReference>
<organism evidence="2 3">
    <name type="scientific">Calidithermus roseus</name>
    <dbReference type="NCBI Taxonomy" id="1644118"/>
    <lineage>
        <taxon>Bacteria</taxon>
        <taxon>Thermotogati</taxon>
        <taxon>Deinococcota</taxon>
        <taxon>Deinococci</taxon>
        <taxon>Thermales</taxon>
        <taxon>Thermaceae</taxon>
        <taxon>Calidithermus</taxon>
    </lineage>
</organism>
<dbReference type="Proteomes" id="UP000265341">
    <property type="component" value="Unassembled WGS sequence"/>
</dbReference>
<dbReference type="RefSeq" id="WP_119278676.1">
    <property type="nucleotide sequence ID" value="NZ_QWLA01000050.1"/>
</dbReference>
<evidence type="ECO:0000313" key="2">
    <source>
        <dbReference type="EMBL" id="RIH84882.1"/>
    </source>
</evidence>
<keyword evidence="3" id="KW-1185">Reference proteome</keyword>
<evidence type="ECO:0000313" key="3">
    <source>
        <dbReference type="Proteomes" id="UP000265341"/>
    </source>
</evidence>
<dbReference type="OrthoDB" id="123407at2"/>
<dbReference type="GO" id="GO:0004197">
    <property type="term" value="F:cysteine-type endopeptidase activity"/>
    <property type="evidence" value="ECO:0007669"/>
    <property type="project" value="InterPro"/>
</dbReference>
<dbReference type="Gene3D" id="3.40.50.1460">
    <property type="match status" value="1"/>
</dbReference>
<reference evidence="2 3" key="1">
    <citation type="submission" date="2018-08" db="EMBL/GenBank/DDBJ databases">
        <title>Meiothermus roseus NBRC 110900 genome sequencing project.</title>
        <authorList>
            <person name="Da Costa M.S."/>
            <person name="Albuquerque L."/>
            <person name="Raposo P."/>
            <person name="Froufe H.J.C."/>
            <person name="Barroso C.S."/>
            <person name="Egas C."/>
        </authorList>
    </citation>
    <scope>NUCLEOTIDE SEQUENCE [LARGE SCALE GENOMIC DNA]</scope>
    <source>
        <strain evidence="2 3">NBRC 110900</strain>
    </source>
</reference>
<evidence type="ECO:0000259" key="1">
    <source>
        <dbReference type="Pfam" id="PF00656"/>
    </source>
</evidence>
<gene>
    <name evidence="2" type="ORF">Mrose_02447</name>
</gene>
<comment type="caution">
    <text evidence="2">The sequence shown here is derived from an EMBL/GenBank/DDBJ whole genome shotgun (WGS) entry which is preliminary data.</text>
</comment>
<dbReference type="GO" id="GO:0006508">
    <property type="term" value="P:proteolysis"/>
    <property type="evidence" value="ECO:0007669"/>
    <property type="project" value="InterPro"/>
</dbReference>
<protein>
    <submittedName>
        <fullName evidence="2">Caspase domain protein</fullName>
    </submittedName>
</protein>
<dbReference type="EMBL" id="QWLA01000050">
    <property type="protein sequence ID" value="RIH84882.1"/>
    <property type="molecule type" value="Genomic_DNA"/>
</dbReference>
<name>A0A399EQQ0_9DEIN</name>
<dbReference type="AlphaFoldDB" id="A0A399EQQ0"/>